<accession>A0ABQ0LDE3</accession>
<evidence type="ECO:0000313" key="1">
    <source>
        <dbReference type="EMBL" id="GAT49032.1"/>
    </source>
</evidence>
<dbReference type="Proteomes" id="UP000815677">
    <property type="component" value="Unassembled WGS sequence"/>
</dbReference>
<gene>
    <name evidence="1" type="ORF">MCHLO_06395</name>
</gene>
<protein>
    <submittedName>
        <fullName evidence="1">Uncharacterized protein</fullName>
    </submittedName>
</protein>
<reference evidence="1" key="1">
    <citation type="submission" date="2014-09" db="EMBL/GenBank/DDBJ databases">
        <title>Genome sequence of the luminous mushroom Mycena chlorophos for searching fungal bioluminescence genes.</title>
        <authorList>
            <person name="Tanaka Y."/>
            <person name="Kasuga D."/>
            <person name="Oba Y."/>
            <person name="Hase S."/>
            <person name="Sato K."/>
            <person name="Oba Y."/>
            <person name="Sakakibara Y."/>
        </authorList>
    </citation>
    <scope>NUCLEOTIDE SEQUENCE</scope>
</reference>
<dbReference type="EMBL" id="DF845242">
    <property type="protein sequence ID" value="GAT49032.1"/>
    <property type="molecule type" value="Genomic_DNA"/>
</dbReference>
<sequence length="90" mass="9810">MAQWTTAAAFEFHSVAQAHPPSSFSKLDNTARACGVFLSTTSNSRSRVSHRAPAERERATCTKELAIIHKLAKDELGQQAGVSRIWLAVT</sequence>
<organism evidence="1 2">
    <name type="scientific">Mycena chlorophos</name>
    <name type="common">Agaric fungus</name>
    <name type="synonym">Agaricus chlorophos</name>
    <dbReference type="NCBI Taxonomy" id="658473"/>
    <lineage>
        <taxon>Eukaryota</taxon>
        <taxon>Fungi</taxon>
        <taxon>Dikarya</taxon>
        <taxon>Basidiomycota</taxon>
        <taxon>Agaricomycotina</taxon>
        <taxon>Agaricomycetes</taxon>
        <taxon>Agaricomycetidae</taxon>
        <taxon>Agaricales</taxon>
        <taxon>Marasmiineae</taxon>
        <taxon>Mycenaceae</taxon>
        <taxon>Mycena</taxon>
    </lineage>
</organism>
<evidence type="ECO:0000313" key="2">
    <source>
        <dbReference type="Proteomes" id="UP000815677"/>
    </source>
</evidence>
<proteinExistence type="predicted"/>
<keyword evidence="2" id="KW-1185">Reference proteome</keyword>
<name>A0ABQ0LDE3_MYCCL</name>